<evidence type="ECO:0000259" key="15">
    <source>
        <dbReference type="Pfam" id="PF22776"/>
    </source>
</evidence>
<evidence type="ECO:0000256" key="5">
    <source>
        <dbReference type="ARBA" id="ARBA00022538"/>
    </source>
</evidence>
<dbReference type="InterPro" id="IPR023051">
    <property type="entry name" value="Kup"/>
</dbReference>
<evidence type="ECO:0000256" key="6">
    <source>
        <dbReference type="ARBA" id="ARBA00022692"/>
    </source>
</evidence>
<dbReference type="PANTHER" id="PTHR30540:SF79">
    <property type="entry name" value="LOW AFFINITY POTASSIUM TRANSPORT SYSTEM PROTEIN KUP"/>
    <property type="match status" value="1"/>
</dbReference>
<feature type="transmembrane region" description="Helical" evidence="12">
    <location>
        <begin position="58"/>
        <end position="78"/>
    </location>
</feature>
<dbReference type="HAMAP" id="MF_01522">
    <property type="entry name" value="Kup"/>
    <property type="match status" value="1"/>
</dbReference>
<evidence type="ECO:0000256" key="13">
    <source>
        <dbReference type="SAM" id="MobiDB-lite"/>
    </source>
</evidence>
<evidence type="ECO:0000313" key="16">
    <source>
        <dbReference type="EMBL" id="EKU95041.1"/>
    </source>
</evidence>
<keyword evidence="11 12" id="KW-0472">Membrane</keyword>
<keyword evidence="5 12" id="KW-0633">Potassium transport</keyword>
<feature type="transmembrane region" description="Helical" evidence="12">
    <location>
        <begin position="109"/>
        <end position="130"/>
    </location>
</feature>
<dbReference type="InterPro" id="IPR053951">
    <property type="entry name" value="K_trans_N"/>
</dbReference>
<dbReference type="AlphaFoldDB" id="K9EGM2"/>
<feature type="transmembrane region" description="Helical" evidence="12">
    <location>
        <begin position="150"/>
        <end position="168"/>
    </location>
</feature>
<feature type="transmembrane region" description="Helical" evidence="12">
    <location>
        <begin position="180"/>
        <end position="200"/>
    </location>
</feature>
<sequence length="678" mass="73076">MPPPSVRSCSVTKRKGLAGLSLAALGVAFGDIGTSPLYVIRAVLGVHSGAVDPTPANIYGIISALIWILFVVVTFKYVTLVLRADNDGEGGIIALATLVRERVTGRRKLTSALIFGGMFGAALFFGDAVITPAISVLSAIEGLRVPFPEIPSAVIVPAALTILTLLFVTQRFGTAKVGRVFGPAMLIWFTTLAVIALPHVASNPRILLALSPHYAVLFAIHQPFIAFLALGAVVLAVTGAEALYADIAHFGRRPIQLVWFTVALPALVLNYLGQGANLLSHPQAARDPFFTLVPERFAPLLVVLATVATVVASEAVISGAYSIARQASRLGYLPHLRVRHTSATAAGQIYLPGVNTMLFCVVAVVVFVFGDSERLSAAYGLAVTTDFLLTTAMLLALTRYGWKWRAGATIGLGAILGAIELPLFAANIAKIPTGGWLPLFIAGALMLVMTTWRRGEFHIKLIRAQREETLADFLGRYEARPPRRVPGTIIYPHSFQQSVPFALRAQTQLSASLPDHVMLLAIKTAPTPHVDPAERATLRRITSDLPGIIHLTLTYGFIDNRDIPADVSAAAAKFGLASWKLAEATWVLSHIDVRRARGTRRCPRQSEYTATQERPATQKYSATRECSGTRENAPTPIAPMAAWRRKLFAETARHSASPAWRESLPAERTLEISHTVAI</sequence>
<dbReference type="PANTHER" id="PTHR30540">
    <property type="entry name" value="OSMOTIC STRESS POTASSIUM TRANSPORTER"/>
    <property type="match status" value="1"/>
</dbReference>
<feature type="transmembrane region" description="Helical" evidence="12">
    <location>
        <begin position="220"/>
        <end position="245"/>
    </location>
</feature>
<dbReference type="GO" id="GO:0015079">
    <property type="term" value="F:potassium ion transmembrane transporter activity"/>
    <property type="evidence" value="ECO:0007669"/>
    <property type="project" value="UniProtKB-UniRule"/>
</dbReference>
<dbReference type="HOGENOM" id="CLU_008142_4_2_11"/>
<proteinExistence type="inferred from homology"/>
<protein>
    <recommendedName>
        <fullName evidence="12">Probable potassium transport system protein Kup</fullName>
    </recommendedName>
</protein>
<gene>
    <name evidence="12" type="primary">kup</name>
    <name evidence="16" type="ORF">HMPREF9233_01179</name>
</gene>
<evidence type="ECO:0000256" key="7">
    <source>
        <dbReference type="ARBA" id="ARBA00022847"/>
    </source>
</evidence>
<evidence type="ECO:0000256" key="3">
    <source>
        <dbReference type="ARBA" id="ARBA00022448"/>
    </source>
</evidence>
<reference evidence="16 17" key="1">
    <citation type="submission" date="2012-09" db="EMBL/GenBank/DDBJ databases">
        <title>The Genome Sequence of Actinobaculum massiliae ACS-171-V-COL2.</title>
        <authorList>
            <consortium name="The Broad Institute Genome Sequencing Platform"/>
            <person name="Earl A."/>
            <person name="Ward D."/>
            <person name="Feldgarden M."/>
            <person name="Gevers D."/>
            <person name="Saerens B."/>
            <person name="Vaneechoutte M."/>
            <person name="Walker B."/>
            <person name="Young S.K."/>
            <person name="Zeng Q."/>
            <person name="Gargeya S."/>
            <person name="Fitzgerald M."/>
            <person name="Haas B."/>
            <person name="Abouelleil A."/>
            <person name="Alvarado L."/>
            <person name="Arachchi H.M."/>
            <person name="Berlin A."/>
            <person name="Chapman S.B."/>
            <person name="Goldberg J."/>
            <person name="Griggs A."/>
            <person name="Gujja S."/>
            <person name="Hansen M."/>
            <person name="Howarth C."/>
            <person name="Imamovic A."/>
            <person name="Larimer J."/>
            <person name="McCowen C."/>
            <person name="Montmayeur A."/>
            <person name="Murphy C."/>
            <person name="Neiman D."/>
            <person name="Pearson M."/>
            <person name="Priest M."/>
            <person name="Roberts A."/>
            <person name="Saif S."/>
            <person name="Shea T."/>
            <person name="Sisk P."/>
            <person name="Sykes S."/>
            <person name="Wortman J."/>
            <person name="Nusbaum C."/>
            <person name="Birren B."/>
        </authorList>
    </citation>
    <scope>NUCLEOTIDE SEQUENCE [LARGE SCALE GENOMIC DNA]</scope>
    <source>
        <strain evidence="17">ACS-171-V-Col2</strain>
    </source>
</reference>
<feature type="transmembrane region" description="Helical" evidence="12">
    <location>
        <begin position="345"/>
        <end position="370"/>
    </location>
</feature>
<comment type="similarity">
    <text evidence="2 12">Belongs to the HAK/KUP transporter (TC 2.A.72) family.</text>
</comment>
<evidence type="ECO:0000256" key="10">
    <source>
        <dbReference type="ARBA" id="ARBA00023065"/>
    </source>
</evidence>
<comment type="function">
    <text evidence="12">Transport of potassium into the cell. Likely operates as a K(+):H(+) symporter.</text>
</comment>
<evidence type="ECO:0000256" key="8">
    <source>
        <dbReference type="ARBA" id="ARBA00022958"/>
    </source>
</evidence>
<dbReference type="InterPro" id="IPR053952">
    <property type="entry name" value="K_trans_C"/>
</dbReference>
<accession>K9EGM2</accession>
<comment type="caution">
    <text evidence="16">The sequence shown here is derived from an EMBL/GenBank/DDBJ whole genome shotgun (WGS) entry which is preliminary data.</text>
</comment>
<keyword evidence="4 12" id="KW-1003">Cell membrane</keyword>
<dbReference type="GO" id="GO:0015293">
    <property type="term" value="F:symporter activity"/>
    <property type="evidence" value="ECO:0007669"/>
    <property type="project" value="UniProtKB-UniRule"/>
</dbReference>
<feature type="region of interest" description="Disordered" evidence="13">
    <location>
        <begin position="603"/>
        <end position="635"/>
    </location>
</feature>
<keyword evidence="3 12" id="KW-0813">Transport</keyword>
<dbReference type="InterPro" id="IPR003855">
    <property type="entry name" value="K+_transporter"/>
</dbReference>
<feature type="domain" description="K+ potassium transporter C-terminal" evidence="15">
    <location>
        <begin position="486"/>
        <end position="677"/>
    </location>
</feature>
<evidence type="ECO:0000259" key="14">
    <source>
        <dbReference type="Pfam" id="PF02705"/>
    </source>
</evidence>
<keyword evidence="17" id="KW-1185">Reference proteome</keyword>
<keyword evidence="6 12" id="KW-0812">Transmembrane</keyword>
<name>K9EGM2_9ACTO</name>
<dbReference type="eggNOG" id="COG3158">
    <property type="taxonomic scope" value="Bacteria"/>
</dbReference>
<evidence type="ECO:0000256" key="9">
    <source>
        <dbReference type="ARBA" id="ARBA00022989"/>
    </source>
</evidence>
<comment type="subcellular location">
    <subcellularLocation>
        <location evidence="12">Cell membrane</location>
        <topology evidence="12">Multi-pass membrane protein</topology>
    </subcellularLocation>
    <subcellularLocation>
        <location evidence="1">Membrane</location>
        <topology evidence="1">Multi-pass membrane protein</topology>
    </subcellularLocation>
</comment>
<feature type="compositionally biased region" description="Polar residues" evidence="13">
    <location>
        <begin position="606"/>
        <end position="632"/>
    </location>
</feature>
<evidence type="ECO:0000256" key="4">
    <source>
        <dbReference type="ARBA" id="ARBA00022475"/>
    </source>
</evidence>
<dbReference type="Pfam" id="PF22776">
    <property type="entry name" value="K_trans_C"/>
    <property type="match status" value="1"/>
</dbReference>
<feature type="transmembrane region" description="Helical" evidence="12">
    <location>
        <begin position="376"/>
        <end position="397"/>
    </location>
</feature>
<feature type="transmembrane region" description="Helical" evidence="12">
    <location>
        <begin position="297"/>
        <end position="324"/>
    </location>
</feature>
<keyword evidence="7 12" id="KW-0769">Symport</keyword>
<evidence type="ECO:0000256" key="1">
    <source>
        <dbReference type="ARBA" id="ARBA00004141"/>
    </source>
</evidence>
<dbReference type="PATRIC" id="fig|883066.3.peg.1237"/>
<feature type="domain" description="K+ potassium transporter integral membrane" evidence="14">
    <location>
        <begin position="21"/>
        <end position="474"/>
    </location>
</feature>
<comment type="catalytic activity">
    <reaction evidence="12">
        <text>K(+)(in) + H(+)(in) = K(+)(out) + H(+)(out)</text>
        <dbReference type="Rhea" id="RHEA:28490"/>
        <dbReference type="ChEBI" id="CHEBI:15378"/>
        <dbReference type="ChEBI" id="CHEBI:29103"/>
    </reaction>
</comment>
<feature type="transmembrane region" description="Helical" evidence="12">
    <location>
        <begin position="409"/>
        <end position="429"/>
    </location>
</feature>
<dbReference type="GO" id="GO:0005886">
    <property type="term" value="C:plasma membrane"/>
    <property type="evidence" value="ECO:0007669"/>
    <property type="project" value="UniProtKB-SubCell"/>
</dbReference>
<keyword evidence="9 12" id="KW-1133">Transmembrane helix</keyword>
<keyword evidence="8 12" id="KW-0630">Potassium</keyword>
<dbReference type="EMBL" id="AGWL01000006">
    <property type="protein sequence ID" value="EKU95041.1"/>
    <property type="molecule type" value="Genomic_DNA"/>
</dbReference>
<keyword evidence="10 12" id="KW-0406">Ion transport</keyword>
<organism evidence="16 17">
    <name type="scientific">Actinobaculum massiliense ACS-171-V-Col2</name>
    <dbReference type="NCBI Taxonomy" id="883066"/>
    <lineage>
        <taxon>Bacteria</taxon>
        <taxon>Bacillati</taxon>
        <taxon>Actinomycetota</taxon>
        <taxon>Actinomycetes</taxon>
        <taxon>Actinomycetales</taxon>
        <taxon>Actinomycetaceae</taxon>
        <taxon>Actinobaculum</taxon>
    </lineage>
</organism>
<feature type="transmembrane region" description="Helical" evidence="12">
    <location>
        <begin position="257"/>
        <end position="277"/>
    </location>
</feature>
<dbReference type="Proteomes" id="UP000009888">
    <property type="component" value="Unassembled WGS sequence"/>
</dbReference>
<feature type="transmembrane region" description="Helical" evidence="12">
    <location>
        <begin position="435"/>
        <end position="452"/>
    </location>
</feature>
<evidence type="ECO:0000256" key="11">
    <source>
        <dbReference type="ARBA" id="ARBA00023136"/>
    </source>
</evidence>
<dbReference type="Pfam" id="PF02705">
    <property type="entry name" value="K_trans"/>
    <property type="match status" value="1"/>
</dbReference>
<evidence type="ECO:0000256" key="2">
    <source>
        <dbReference type="ARBA" id="ARBA00007019"/>
    </source>
</evidence>
<evidence type="ECO:0000313" key="17">
    <source>
        <dbReference type="Proteomes" id="UP000009888"/>
    </source>
</evidence>
<dbReference type="STRING" id="202789.GCA_001457435_00935"/>
<evidence type="ECO:0000256" key="12">
    <source>
        <dbReference type="HAMAP-Rule" id="MF_01522"/>
    </source>
</evidence>